<evidence type="ECO:0000313" key="2">
    <source>
        <dbReference type="EMBL" id="EGB15521.1"/>
    </source>
</evidence>
<dbReference type="Proteomes" id="UP000007845">
    <property type="component" value="Chromosome"/>
</dbReference>
<dbReference type="HOGENOM" id="CLU_2080978_0_0_7"/>
<dbReference type="KEGG" id="ddn:DND132_2317"/>
<name>F0JBL8_9BACT</name>
<protein>
    <submittedName>
        <fullName evidence="2">Uncharacterized protein</fullName>
    </submittedName>
</protein>
<proteinExistence type="predicted"/>
<organism evidence="2 3">
    <name type="scientific">Pseudodesulfovibrio mercurii</name>
    <dbReference type="NCBI Taxonomy" id="641491"/>
    <lineage>
        <taxon>Bacteria</taxon>
        <taxon>Pseudomonadati</taxon>
        <taxon>Thermodesulfobacteriota</taxon>
        <taxon>Desulfovibrionia</taxon>
        <taxon>Desulfovibrionales</taxon>
        <taxon>Desulfovibrionaceae</taxon>
    </lineage>
</organism>
<reference evidence="2 3" key="1">
    <citation type="journal article" date="2011" name="J. Bacteriol.">
        <title>Genome sequence of the mercury-methylating strain Desulfovibrio desulfuricans ND132.</title>
        <authorList>
            <person name="Brown S.D."/>
            <person name="Gilmour C.C."/>
            <person name="Kucken A.M."/>
            <person name="Wall J.D."/>
            <person name="Elias D.A."/>
            <person name="Brandt C.C."/>
            <person name="Podar M."/>
            <person name="Chertkov O."/>
            <person name="Held B."/>
            <person name="Bruce D.C."/>
            <person name="Detter J.C."/>
            <person name="Tapia R."/>
            <person name="Han C.S."/>
            <person name="Goodwin L.A."/>
            <person name="Cheng J.F."/>
            <person name="Pitluck S."/>
            <person name="Woyke T."/>
            <person name="Mikhailova N."/>
            <person name="Ivanova N.N."/>
            <person name="Han J."/>
            <person name="Lucas S."/>
            <person name="Lapidus A.L."/>
            <person name="Land M.L."/>
            <person name="Hauser L.J."/>
            <person name="Palumbo A.V."/>
        </authorList>
    </citation>
    <scope>NUCLEOTIDE SEQUENCE [LARGE SCALE GENOMIC DNA]</scope>
    <source>
        <strain evidence="2 3">ND132</strain>
    </source>
</reference>
<keyword evidence="3" id="KW-1185">Reference proteome</keyword>
<feature type="transmembrane region" description="Helical" evidence="1">
    <location>
        <begin position="42"/>
        <end position="69"/>
    </location>
</feature>
<keyword evidence="1" id="KW-0812">Transmembrane</keyword>
<keyword evidence="1" id="KW-0472">Membrane</keyword>
<feature type="transmembrane region" description="Helical" evidence="1">
    <location>
        <begin position="81"/>
        <end position="103"/>
    </location>
</feature>
<gene>
    <name evidence="2" type="ORF">DND132_2317</name>
</gene>
<dbReference type="AlphaFoldDB" id="F0JBL8"/>
<accession>F0JBL8</accession>
<keyword evidence="1" id="KW-1133">Transmembrane helix</keyword>
<sequence length="117" mass="13455">MTLKQIRVSGYFNIESVYFMQKMMILFVTVKILQMLKQRNFYIINLLASYSFAIYFLHTVAFRFCSWVLLTIVPDSSQLNWPVAAMLLAIMALALTILLSVGCKKVLGRYSRMIIGA</sequence>
<dbReference type="EMBL" id="CP003220">
    <property type="protein sequence ID" value="EGB15521.1"/>
    <property type="molecule type" value="Genomic_DNA"/>
</dbReference>
<evidence type="ECO:0000313" key="3">
    <source>
        <dbReference type="Proteomes" id="UP000007845"/>
    </source>
</evidence>
<evidence type="ECO:0000256" key="1">
    <source>
        <dbReference type="SAM" id="Phobius"/>
    </source>
</evidence>